<dbReference type="InterPro" id="IPR047659">
    <property type="entry name" value="T7SS_assoc"/>
</dbReference>
<evidence type="ECO:0000256" key="1">
    <source>
        <dbReference type="SAM" id="MobiDB-lite"/>
    </source>
</evidence>
<evidence type="ECO:0000313" key="3">
    <source>
        <dbReference type="EMBL" id="MFC7010351.1"/>
    </source>
</evidence>
<evidence type="ECO:0000313" key="4">
    <source>
        <dbReference type="Proteomes" id="UP001596409"/>
    </source>
</evidence>
<dbReference type="EMBL" id="JBHSYM010000003">
    <property type="protein sequence ID" value="MFC7010351.1"/>
    <property type="molecule type" value="Genomic_DNA"/>
</dbReference>
<proteinExistence type="predicted"/>
<dbReference type="RefSeq" id="WP_189870588.1">
    <property type="nucleotide sequence ID" value="NZ_BMWA01000007.1"/>
</dbReference>
<comment type="caution">
    <text evidence="3">The sequence shown here is derived from an EMBL/GenBank/DDBJ whole genome shotgun (WGS) entry which is preliminary data.</text>
</comment>
<dbReference type="InterPro" id="IPR009839">
    <property type="entry name" value="SseB_N"/>
</dbReference>
<sequence length="216" mass="22150">MSDSTTAGGVSPAAAGGATTADKPVVPEPPEDIEQAARQAPDHWVGMVDPAWNSDAAPPAWAVVGQWRSDGTGEIVEWQSNEQYRPSPAALGWNPPTDPVDEAVQRAATGYGPADEVTRTLAGAELAVLTRPDGGVVTGATPDGTAVVPVFTAQPHLDTAGALASEIISCRDLLVRLPAGHALYPNPAGPAPTTVRTETLLAALDRAQGPSIAERS</sequence>
<feature type="domain" description="SseB protein N-terminal" evidence="2">
    <location>
        <begin position="101"/>
        <end position="200"/>
    </location>
</feature>
<protein>
    <submittedName>
        <fullName evidence="3">Type VII secretion system-associated protein</fullName>
    </submittedName>
</protein>
<feature type="region of interest" description="Disordered" evidence="1">
    <location>
        <begin position="1"/>
        <end position="40"/>
    </location>
</feature>
<dbReference type="Pfam" id="PF07179">
    <property type="entry name" value="SseB"/>
    <property type="match status" value="1"/>
</dbReference>
<keyword evidence="4" id="KW-1185">Reference proteome</keyword>
<organism evidence="3 4">
    <name type="scientific">Streptomyces viridiviolaceus</name>
    <dbReference type="NCBI Taxonomy" id="68282"/>
    <lineage>
        <taxon>Bacteria</taxon>
        <taxon>Bacillati</taxon>
        <taxon>Actinomycetota</taxon>
        <taxon>Actinomycetes</taxon>
        <taxon>Kitasatosporales</taxon>
        <taxon>Streptomycetaceae</taxon>
        <taxon>Streptomyces</taxon>
    </lineage>
</organism>
<name>A0ABW2DUW2_9ACTN</name>
<feature type="compositionally biased region" description="Low complexity" evidence="1">
    <location>
        <begin position="1"/>
        <end position="21"/>
    </location>
</feature>
<reference evidence="4" key="1">
    <citation type="journal article" date="2019" name="Int. J. Syst. Evol. Microbiol.">
        <title>The Global Catalogue of Microorganisms (GCM) 10K type strain sequencing project: providing services to taxonomists for standard genome sequencing and annotation.</title>
        <authorList>
            <consortium name="The Broad Institute Genomics Platform"/>
            <consortium name="The Broad Institute Genome Sequencing Center for Infectious Disease"/>
            <person name="Wu L."/>
            <person name="Ma J."/>
        </authorList>
    </citation>
    <scope>NUCLEOTIDE SEQUENCE [LARGE SCALE GENOMIC DNA]</scope>
    <source>
        <strain evidence="4">JCM 4855</strain>
    </source>
</reference>
<dbReference type="NCBIfam" id="NF033532">
    <property type="entry name" value="lone7para_assoc"/>
    <property type="match status" value="1"/>
</dbReference>
<dbReference type="Proteomes" id="UP001596409">
    <property type="component" value="Unassembled WGS sequence"/>
</dbReference>
<gene>
    <name evidence="3" type="ORF">ACFQMH_01215</name>
</gene>
<evidence type="ECO:0000259" key="2">
    <source>
        <dbReference type="Pfam" id="PF07179"/>
    </source>
</evidence>
<accession>A0ABW2DUW2</accession>